<dbReference type="InterPro" id="IPR050205">
    <property type="entry name" value="CDPK_Ser/Thr_kinases"/>
</dbReference>
<reference evidence="16" key="1">
    <citation type="submission" date="2020-01" db="EMBL/GenBank/DDBJ databases">
        <title>Genome sequence of Kobresia littledalei, the first chromosome-level genome in the family Cyperaceae.</title>
        <authorList>
            <person name="Qu G."/>
        </authorList>
    </citation>
    <scope>NUCLEOTIDE SEQUENCE</scope>
    <source>
        <strain evidence="16">C.B.Clarke</strain>
        <tissue evidence="16">Leaf</tissue>
    </source>
</reference>
<dbReference type="PANTHER" id="PTHR24349">
    <property type="entry name" value="SERINE/THREONINE-PROTEIN KINASE"/>
    <property type="match status" value="1"/>
</dbReference>
<dbReference type="Gene3D" id="1.10.510.10">
    <property type="entry name" value="Transferase(Phosphotransferase) domain 1"/>
    <property type="match status" value="2"/>
</dbReference>
<protein>
    <recommendedName>
        <fullName evidence="1">non-specific serine/threonine protein kinase</fullName>
        <ecNumber evidence="1">2.7.11.1</ecNumber>
    </recommendedName>
</protein>
<dbReference type="Pfam" id="PF13499">
    <property type="entry name" value="EF-hand_7"/>
    <property type="match status" value="2"/>
</dbReference>
<dbReference type="EC" id="2.7.11.1" evidence="1"/>
<dbReference type="Gene3D" id="3.30.200.20">
    <property type="entry name" value="Phosphorylase Kinase, domain 1"/>
    <property type="match status" value="1"/>
</dbReference>
<dbReference type="InterPro" id="IPR011992">
    <property type="entry name" value="EF-hand-dom_pair"/>
</dbReference>
<keyword evidence="5" id="KW-0677">Repeat</keyword>
<evidence type="ECO:0000256" key="10">
    <source>
        <dbReference type="ARBA" id="ARBA00047899"/>
    </source>
</evidence>
<evidence type="ECO:0000256" key="2">
    <source>
        <dbReference type="ARBA" id="ARBA00022527"/>
    </source>
</evidence>
<dbReference type="EMBL" id="SWLB01000003">
    <property type="protein sequence ID" value="KAF3340271.1"/>
    <property type="molecule type" value="Genomic_DNA"/>
</dbReference>
<dbReference type="PROSITE" id="PS00018">
    <property type="entry name" value="EF_HAND_1"/>
    <property type="match status" value="4"/>
</dbReference>
<dbReference type="InterPro" id="IPR000719">
    <property type="entry name" value="Prot_kinase_dom"/>
</dbReference>
<keyword evidence="17" id="KW-1185">Reference proteome</keyword>
<feature type="compositionally biased region" description="Polar residues" evidence="13">
    <location>
        <begin position="1"/>
        <end position="11"/>
    </location>
</feature>
<dbReference type="OrthoDB" id="40902at2759"/>
<evidence type="ECO:0000256" key="7">
    <source>
        <dbReference type="ARBA" id="ARBA00022777"/>
    </source>
</evidence>
<dbReference type="SUPFAM" id="SSF47473">
    <property type="entry name" value="EF-hand"/>
    <property type="match status" value="1"/>
</dbReference>
<dbReference type="SMART" id="SM00054">
    <property type="entry name" value="EFh"/>
    <property type="match status" value="4"/>
</dbReference>
<dbReference type="PROSITE" id="PS50222">
    <property type="entry name" value="EF_HAND_2"/>
    <property type="match status" value="4"/>
</dbReference>
<feature type="domain" description="EF-hand" evidence="15">
    <location>
        <begin position="306"/>
        <end position="341"/>
    </location>
</feature>
<comment type="catalytic activity">
    <reaction evidence="10">
        <text>L-threonyl-[protein] + ATP = O-phospho-L-threonyl-[protein] + ADP + H(+)</text>
        <dbReference type="Rhea" id="RHEA:46608"/>
        <dbReference type="Rhea" id="RHEA-COMP:11060"/>
        <dbReference type="Rhea" id="RHEA-COMP:11605"/>
        <dbReference type="ChEBI" id="CHEBI:15378"/>
        <dbReference type="ChEBI" id="CHEBI:30013"/>
        <dbReference type="ChEBI" id="CHEBI:30616"/>
        <dbReference type="ChEBI" id="CHEBI:61977"/>
        <dbReference type="ChEBI" id="CHEBI:456216"/>
        <dbReference type="EC" id="2.7.11.1"/>
    </reaction>
</comment>
<dbReference type="SUPFAM" id="SSF56112">
    <property type="entry name" value="Protein kinase-like (PK-like)"/>
    <property type="match status" value="1"/>
</dbReference>
<evidence type="ECO:0000256" key="5">
    <source>
        <dbReference type="ARBA" id="ARBA00022737"/>
    </source>
</evidence>
<dbReference type="InterPro" id="IPR018247">
    <property type="entry name" value="EF_Hand_1_Ca_BS"/>
</dbReference>
<keyword evidence="9 12" id="KW-0067">ATP-binding</keyword>
<evidence type="ECO:0000256" key="4">
    <source>
        <dbReference type="ARBA" id="ARBA00022723"/>
    </source>
</evidence>
<dbReference type="Pfam" id="PF00069">
    <property type="entry name" value="Pkinase"/>
    <property type="match status" value="2"/>
</dbReference>
<evidence type="ECO:0000313" key="17">
    <source>
        <dbReference type="Proteomes" id="UP000623129"/>
    </source>
</evidence>
<sequence>MGHCFSRSSTYDIPITEGPSKPGHAAPPPPPSSFQKPNPSSSSFSNAPLTSRIGSIFPKPMVDISSLFILDRELGRGQFGITYLCTDRASGQKYACKSVAKRKLISKRDVDDMRREVMILQHLTGQPNVVEFKVLQVMHRDLKPENFLHVSKDEDSELKATDFGLSVFIEEDTEKGIFDAILHGEVDLHSTPWPSISNDAKDLIRKMLTKDPKRRLTAAEALEHPWLREGGVASSKPIHSAVLARMRQFRATNKLKKLALKVIAESLSDEDAKGLKQMFNNMDTDGSGTITFDELKIGLSRLGSQLAEGEVRQLLDAADVDRSGAIDYIEFITAMIHRHKLDEEGNLRKAVDYFDKDRNGYITRDELSQAMTKYGMGDEATISEVLDDVDTDKDGIISYEEFVNMMRR</sequence>
<dbReference type="InterPro" id="IPR011009">
    <property type="entry name" value="Kinase-like_dom_sf"/>
</dbReference>
<keyword evidence="7 16" id="KW-0418">Kinase</keyword>
<evidence type="ECO:0000259" key="14">
    <source>
        <dbReference type="PROSITE" id="PS50011"/>
    </source>
</evidence>
<dbReference type="PROSITE" id="PS50011">
    <property type="entry name" value="PROTEIN_KINASE_DOM"/>
    <property type="match status" value="1"/>
</dbReference>
<dbReference type="CDD" id="cd00051">
    <property type="entry name" value="EFh"/>
    <property type="match status" value="2"/>
</dbReference>
<accession>A0A833VJE5</accession>
<dbReference type="Gene3D" id="1.10.238.10">
    <property type="entry name" value="EF-hand"/>
    <property type="match status" value="1"/>
</dbReference>
<dbReference type="GO" id="GO:0005524">
    <property type="term" value="F:ATP binding"/>
    <property type="evidence" value="ECO:0007669"/>
    <property type="project" value="UniProtKB-UniRule"/>
</dbReference>
<keyword evidence="2" id="KW-0723">Serine/threonine-protein kinase</keyword>
<dbReference type="GO" id="GO:0004674">
    <property type="term" value="F:protein serine/threonine kinase activity"/>
    <property type="evidence" value="ECO:0007669"/>
    <property type="project" value="UniProtKB-KW"/>
</dbReference>
<dbReference type="SMART" id="SM00220">
    <property type="entry name" value="S_TKc"/>
    <property type="match status" value="1"/>
</dbReference>
<evidence type="ECO:0000256" key="13">
    <source>
        <dbReference type="SAM" id="MobiDB-lite"/>
    </source>
</evidence>
<evidence type="ECO:0000256" key="11">
    <source>
        <dbReference type="ARBA" id="ARBA00048679"/>
    </source>
</evidence>
<evidence type="ECO:0000256" key="12">
    <source>
        <dbReference type="PROSITE-ProRule" id="PRU10141"/>
    </source>
</evidence>
<comment type="caution">
    <text evidence="16">The sequence shown here is derived from an EMBL/GenBank/DDBJ whole genome shotgun (WGS) entry which is preliminary data.</text>
</comment>
<dbReference type="PROSITE" id="PS00107">
    <property type="entry name" value="PROTEIN_KINASE_ATP"/>
    <property type="match status" value="1"/>
</dbReference>
<evidence type="ECO:0000256" key="1">
    <source>
        <dbReference type="ARBA" id="ARBA00012513"/>
    </source>
</evidence>
<dbReference type="FunFam" id="1.10.238.10:FF:000015">
    <property type="entry name" value="Calcium-dependent protein kinase 1"/>
    <property type="match status" value="1"/>
</dbReference>
<evidence type="ECO:0000313" key="16">
    <source>
        <dbReference type="EMBL" id="KAF3340271.1"/>
    </source>
</evidence>
<keyword evidence="3" id="KW-0808">Transferase</keyword>
<organism evidence="16 17">
    <name type="scientific">Carex littledalei</name>
    <dbReference type="NCBI Taxonomy" id="544730"/>
    <lineage>
        <taxon>Eukaryota</taxon>
        <taxon>Viridiplantae</taxon>
        <taxon>Streptophyta</taxon>
        <taxon>Embryophyta</taxon>
        <taxon>Tracheophyta</taxon>
        <taxon>Spermatophyta</taxon>
        <taxon>Magnoliopsida</taxon>
        <taxon>Liliopsida</taxon>
        <taxon>Poales</taxon>
        <taxon>Cyperaceae</taxon>
        <taxon>Cyperoideae</taxon>
        <taxon>Cariceae</taxon>
        <taxon>Carex</taxon>
        <taxon>Carex subgen. Euthyceras</taxon>
    </lineage>
</organism>
<dbReference type="GO" id="GO:0005509">
    <property type="term" value="F:calcium ion binding"/>
    <property type="evidence" value="ECO:0007669"/>
    <property type="project" value="InterPro"/>
</dbReference>
<name>A0A833VJE5_9POAL</name>
<dbReference type="AlphaFoldDB" id="A0A833VJE5"/>
<dbReference type="Proteomes" id="UP000623129">
    <property type="component" value="Unassembled WGS sequence"/>
</dbReference>
<evidence type="ECO:0000256" key="3">
    <source>
        <dbReference type="ARBA" id="ARBA00022679"/>
    </source>
</evidence>
<evidence type="ECO:0000259" key="15">
    <source>
        <dbReference type="PROSITE" id="PS50222"/>
    </source>
</evidence>
<feature type="domain" description="EF-hand" evidence="15">
    <location>
        <begin position="270"/>
        <end position="305"/>
    </location>
</feature>
<feature type="domain" description="Protein kinase" evidence="14">
    <location>
        <begin position="68"/>
        <end position="408"/>
    </location>
</feature>
<keyword evidence="4" id="KW-0479">Metal-binding</keyword>
<dbReference type="InterPro" id="IPR017441">
    <property type="entry name" value="Protein_kinase_ATP_BS"/>
</dbReference>
<proteinExistence type="predicted"/>
<feature type="domain" description="EF-hand" evidence="15">
    <location>
        <begin position="342"/>
        <end position="377"/>
    </location>
</feature>
<feature type="region of interest" description="Disordered" evidence="13">
    <location>
        <begin position="1"/>
        <end position="45"/>
    </location>
</feature>
<evidence type="ECO:0000256" key="8">
    <source>
        <dbReference type="ARBA" id="ARBA00022837"/>
    </source>
</evidence>
<evidence type="ECO:0000256" key="9">
    <source>
        <dbReference type="ARBA" id="ARBA00022840"/>
    </source>
</evidence>
<dbReference type="InterPro" id="IPR002048">
    <property type="entry name" value="EF_hand_dom"/>
</dbReference>
<keyword evidence="8" id="KW-0106">Calcium</keyword>
<comment type="catalytic activity">
    <reaction evidence="11">
        <text>L-seryl-[protein] + ATP = O-phospho-L-seryl-[protein] + ADP + H(+)</text>
        <dbReference type="Rhea" id="RHEA:17989"/>
        <dbReference type="Rhea" id="RHEA-COMP:9863"/>
        <dbReference type="Rhea" id="RHEA-COMP:11604"/>
        <dbReference type="ChEBI" id="CHEBI:15378"/>
        <dbReference type="ChEBI" id="CHEBI:29999"/>
        <dbReference type="ChEBI" id="CHEBI:30616"/>
        <dbReference type="ChEBI" id="CHEBI:83421"/>
        <dbReference type="ChEBI" id="CHEBI:456216"/>
        <dbReference type="EC" id="2.7.11.1"/>
    </reaction>
</comment>
<feature type="domain" description="EF-hand" evidence="15">
    <location>
        <begin position="378"/>
        <end position="408"/>
    </location>
</feature>
<feature type="binding site" evidence="12">
    <location>
        <position position="101"/>
    </location>
    <ligand>
        <name>ATP</name>
        <dbReference type="ChEBI" id="CHEBI:30616"/>
    </ligand>
</feature>
<evidence type="ECO:0000256" key="6">
    <source>
        <dbReference type="ARBA" id="ARBA00022741"/>
    </source>
</evidence>
<gene>
    <name evidence="16" type="ORF">FCM35_KLT16042</name>
</gene>
<feature type="compositionally biased region" description="Low complexity" evidence="13">
    <location>
        <begin position="33"/>
        <end position="45"/>
    </location>
</feature>
<keyword evidence="6 12" id="KW-0547">Nucleotide-binding</keyword>